<evidence type="ECO:0000256" key="1">
    <source>
        <dbReference type="SAM" id="MobiDB-lite"/>
    </source>
</evidence>
<keyword evidence="3" id="KW-1185">Reference proteome</keyword>
<comment type="caution">
    <text evidence="2">The sequence shown here is derived from an EMBL/GenBank/DDBJ whole genome shotgun (WGS) entry which is preliminary data.</text>
</comment>
<accession>A0ABP7GZV0</accession>
<proteinExistence type="predicted"/>
<organism evidence="2 3">
    <name type="scientific">Streptomyces coacervatus</name>
    <dbReference type="NCBI Taxonomy" id="647381"/>
    <lineage>
        <taxon>Bacteria</taxon>
        <taxon>Bacillati</taxon>
        <taxon>Actinomycetota</taxon>
        <taxon>Actinomycetes</taxon>
        <taxon>Kitasatosporales</taxon>
        <taxon>Streptomycetaceae</taxon>
        <taxon>Streptomyces</taxon>
    </lineage>
</organism>
<reference evidence="3" key="1">
    <citation type="journal article" date="2019" name="Int. J. Syst. Evol. Microbiol.">
        <title>The Global Catalogue of Microorganisms (GCM) 10K type strain sequencing project: providing services to taxonomists for standard genome sequencing and annotation.</title>
        <authorList>
            <consortium name="The Broad Institute Genomics Platform"/>
            <consortium name="The Broad Institute Genome Sequencing Center for Infectious Disease"/>
            <person name="Wu L."/>
            <person name="Ma J."/>
        </authorList>
    </citation>
    <scope>NUCLEOTIDE SEQUENCE [LARGE SCALE GENOMIC DNA]</scope>
    <source>
        <strain evidence="3">JCM 17138</strain>
    </source>
</reference>
<name>A0ABP7GZV0_9ACTN</name>
<evidence type="ECO:0000313" key="3">
    <source>
        <dbReference type="Proteomes" id="UP001501009"/>
    </source>
</evidence>
<feature type="region of interest" description="Disordered" evidence="1">
    <location>
        <begin position="1"/>
        <end position="83"/>
    </location>
</feature>
<gene>
    <name evidence="2" type="ORF">GCM10022403_013790</name>
</gene>
<dbReference type="Proteomes" id="UP001501009">
    <property type="component" value="Unassembled WGS sequence"/>
</dbReference>
<sequence>MAPITRRRAPAASSKLPRQSGQPALNVTGDTLLIPAKAAATDMPPAPDTDDSLKAPAPLPRWFASGSPPDAPPAHSRLPYYPS</sequence>
<protein>
    <submittedName>
        <fullName evidence="2">Uncharacterized protein</fullName>
    </submittedName>
</protein>
<dbReference type="EMBL" id="BAABDE010000006">
    <property type="protein sequence ID" value="GAA3780409.1"/>
    <property type="molecule type" value="Genomic_DNA"/>
</dbReference>
<feature type="compositionally biased region" description="Polar residues" evidence="1">
    <location>
        <begin position="16"/>
        <end position="29"/>
    </location>
</feature>
<evidence type="ECO:0000313" key="2">
    <source>
        <dbReference type="EMBL" id="GAA3780409.1"/>
    </source>
</evidence>